<proteinExistence type="predicted"/>
<sequence>MSFVLLTLPNVSLSTATTYESGTLSLECLSESDATLANLDSSVTLALHLNSHTFKLEPASPVSLVISPNGERAYAFEPAPSEKANFDSDKKSSTVKLTVHPPTVEGQHVAEDIETLDHLLMQYADLSWSYDIPNPSLGAPPPLPARTVSSVPAHHQNIQSNVETAKPVDDPGLRGRLVLMDESSGDVVGELPQSLHITEDPALVGKETGPVVLELHPDMYDACTGVKELGAEGTELQEAKEVYARAVPPEEQDWMMKSATLVSQAISGSTSLLLSGMTSASNYYIAHTSSGTPTPAASGSPSPAAQQSPSASTSTLARAYNLSGQAARASSRTADAVEGLIRRAVGGKDKATPPPRATFNPGPPSEISHSTPPAYAVYLPKHKPQLSQTSAEKDRKDVRVSPDENSDKPLRTLDKVLLSANLVLSTVDDSARRVFEVGSERLGAVVGHKYGTDAQHSTHLATHTARNVVLVYVDVRGFARRALLKKTGKEFVKARFGGKDKGTSQAAAKT</sequence>
<evidence type="ECO:0000259" key="3">
    <source>
        <dbReference type="Pfam" id="PF06911"/>
    </source>
</evidence>
<name>A0A2R6RPT4_9APHY</name>
<feature type="region of interest" description="Disordered" evidence="1">
    <location>
        <begin position="290"/>
        <end position="315"/>
    </location>
</feature>
<dbReference type="InterPro" id="IPR045036">
    <property type="entry name" value="Spartin-like"/>
</dbReference>
<gene>
    <name evidence="4" type="ORF">PHLCEN_2v2211</name>
</gene>
<dbReference type="STRING" id="98765.A0A2R6RPT4"/>
<reference evidence="4 5" key="1">
    <citation type="submission" date="2018-02" db="EMBL/GenBank/DDBJ databases">
        <title>Genome sequence of the basidiomycete white-rot fungus Phlebia centrifuga.</title>
        <authorList>
            <person name="Granchi Z."/>
            <person name="Peng M."/>
            <person name="de Vries R.P."/>
            <person name="Hilden K."/>
            <person name="Makela M.R."/>
            <person name="Grigoriev I."/>
            <person name="Riley R."/>
        </authorList>
    </citation>
    <scope>NUCLEOTIDE SEQUENCE [LARGE SCALE GENOMIC DNA]</scope>
    <source>
        <strain evidence="4 5">FBCC195</strain>
    </source>
</reference>
<feature type="compositionally biased region" description="Pro residues" evidence="1">
    <location>
        <begin position="352"/>
        <end position="364"/>
    </location>
</feature>
<feature type="region of interest" description="Disordered" evidence="1">
    <location>
        <begin position="343"/>
        <end position="407"/>
    </location>
</feature>
<dbReference type="AlphaFoldDB" id="A0A2R6RPT4"/>
<dbReference type="Proteomes" id="UP000186601">
    <property type="component" value="Unassembled WGS sequence"/>
</dbReference>
<dbReference type="EMBL" id="MLYV02000203">
    <property type="protein sequence ID" value="PSS32034.1"/>
    <property type="molecule type" value="Genomic_DNA"/>
</dbReference>
<dbReference type="OrthoDB" id="20821at2759"/>
<dbReference type="InterPro" id="IPR009686">
    <property type="entry name" value="Senescence/spartin_C"/>
</dbReference>
<comment type="caution">
    <text evidence="4">The sequence shown here is derived from an EMBL/GenBank/DDBJ whole genome shotgun (WGS) entry which is preliminary data.</text>
</comment>
<dbReference type="PANTHER" id="PTHR21068">
    <property type="entry name" value="SPARTIN"/>
    <property type="match status" value="1"/>
</dbReference>
<evidence type="ECO:0000256" key="2">
    <source>
        <dbReference type="SAM" id="SignalP"/>
    </source>
</evidence>
<feature type="signal peptide" evidence="2">
    <location>
        <begin position="1"/>
        <end position="16"/>
    </location>
</feature>
<feature type="domain" description="Senescence" evidence="3">
    <location>
        <begin position="253"/>
        <end position="489"/>
    </location>
</feature>
<feature type="compositionally biased region" description="Basic and acidic residues" evidence="1">
    <location>
        <begin position="391"/>
        <end position="407"/>
    </location>
</feature>
<evidence type="ECO:0000313" key="4">
    <source>
        <dbReference type="EMBL" id="PSS32034.1"/>
    </source>
</evidence>
<keyword evidence="5" id="KW-1185">Reference proteome</keyword>
<evidence type="ECO:0000313" key="5">
    <source>
        <dbReference type="Proteomes" id="UP000186601"/>
    </source>
</evidence>
<feature type="chain" id="PRO_5015359216" description="Senescence domain-containing protein" evidence="2">
    <location>
        <begin position="17"/>
        <end position="510"/>
    </location>
</feature>
<accession>A0A2R6RPT4</accession>
<dbReference type="PANTHER" id="PTHR21068:SF43">
    <property type="entry name" value="SPARTIN"/>
    <property type="match status" value="1"/>
</dbReference>
<dbReference type="Pfam" id="PF06911">
    <property type="entry name" value="Senescence"/>
    <property type="match status" value="1"/>
</dbReference>
<evidence type="ECO:0000256" key="1">
    <source>
        <dbReference type="SAM" id="MobiDB-lite"/>
    </source>
</evidence>
<protein>
    <recommendedName>
        <fullName evidence="3">Senescence domain-containing protein</fullName>
    </recommendedName>
</protein>
<dbReference type="GO" id="GO:0051301">
    <property type="term" value="P:cell division"/>
    <property type="evidence" value="ECO:0007669"/>
    <property type="project" value="TreeGrafter"/>
</dbReference>
<dbReference type="GO" id="GO:0005886">
    <property type="term" value="C:plasma membrane"/>
    <property type="evidence" value="ECO:0007669"/>
    <property type="project" value="TreeGrafter"/>
</dbReference>
<keyword evidence="2" id="KW-0732">Signal</keyword>
<organism evidence="4 5">
    <name type="scientific">Hermanssonia centrifuga</name>
    <dbReference type="NCBI Taxonomy" id="98765"/>
    <lineage>
        <taxon>Eukaryota</taxon>
        <taxon>Fungi</taxon>
        <taxon>Dikarya</taxon>
        <taxon>Basidiomycota</taxon>
        <taxon>Agaricomycotina</taxon>
        <taxon>Agaricomycetes</taxon>
        <taxon>Polyporales</taxon>
        <taxon>Meruliaceae</taxon>
        <taxon>Hermanssonia</taxon>
    </lineage>
</organism>